<keyword evidence="6" id="KW-1185">Reference proteome</keyword>
<keyword evidence="2 3" id="KW-0342">GTP-binding</keyword>
<dbReference type="Pfam" id="PF00679">
    <property type="entry name" value="EFG_C"/>
    <property type="match status" value="1"/>
</dbReference>
<dbReference type="EC" id="3.6.5.-" evidence="3"/>
<dbReference type="Pfam" id="PF21018">
    <property type="entry name" value="BipA_C"/>
    <property type="match status" value="1"/>
</dbReference>
<dbReference type="InterPro" id="IPR004161">
    <property type="entry name" value="EFTu-like_2"/>
</dbReference>
<dbReference type="InterPro" id="IPR048876">
    <property type="entry name" value="BipA_C"/>
</dbReference>
<dbReference type="InterPro" id="IPR000795">
    <property type="entry name" value="T_Tr_GTP-bd_dom"/>
</dbReference>
<comment type="similarity">
    <text evidence="3">Belongs to the TRAFAC class translation factor GTPase superfamily. Classic translation factor GTPase family. BipA subfamily.</text>
</comment>
<keyword evidence="3" id="KW-0820">tRNA-binding</keyword>
<dbReference type="Gene3D" id="3.40.50.300">
    <property type="entry name" value="P-loop containing nucleotide triphosphate hydrolases"/>
    <property type="match status" value="1"/>
</dbReference>
<dbReference type="SUPFAM" id="SSF50447">
    <property type="entry name" value="Translation proteins"/>
    <property type="match status" value="1"/>
</dbReference>
<dbReference type="InterPro" id="IPR047041">
    <property type="entry name" value="BipA_GTP-bd_dom"/>
</dbReference>
<dbReference type="NCBIfam" id="TIGR00231">
    <property type="entry name" value="small_GTP"/>
    <property type="match status" value="1"/>
</dbReference>
<dbReference type="NCBIfam" id="TIGR01394">
    <property type="entry name" value="TypA_BipA"/>
    <property type="match status" value="1"/>
</dbReference>
<feature type="binding site" evidence="3">
    <location>
        <begin position="18"/>
        <end position="23"/>
    </location>
    <ligand>
        <name>GTP</name>
        <dbReference type="ChEBI" id="CHEBI:37565"/>
    </ligand>
</feature>
<feature type="binding site" evidence="3">
    <location>
        <begin position="131"/>
        <end position="134"/>
    </location>
    <ligand>
        <name>GTP</name>
        <dbReference type="ChEBI" id="CHEBI:37565"/>
    </ligand>
</feature>
<dbReference type="InterPro" id="IPR027417">
    <property type="entry name" value="P-loop_NTPase"/>
</dbReference>
<dbReference type="Proteomes" id="UP000775686">
    <property type="component" value="Unassembled WGS sequence"/>
</dbReference>
<keyword evidence="1 3" id="KW-0547">Nucleotide-binding</keyword>
<dbReference type="InterPro" id="IPR031157">
    <property type="entry name" value="G_TR_CS"/>
</dbReference>
<evidence type="ECO:0000256" key="3">
    <source>
        <dbReference type="HAMAP-Rule" id="MF_00849"/>
    </source>
</evidence>
<keyword evidence="3" id="KW-0699">rRNA-binding</keyword>
<dbReference type="Pfam" id="PF03144">
    <property type="entry name" value="GTP_EFTU_D2"/>
    <property type="match status" value="1"/>
</dbReference>
<evidence type="ECO:0000256" key="1">
    <source>
        <dbReference type="ARBA" id="ARBA00022741"/>
    </source>
</evidence>
<dbReference type="SUPFAM" id="SSF52540">
    <property type="entry name" value="P-loop containing nucleoside triphosphate hydrolases"/>
    <property type="match status" value="1"/>
</dbReference>
<evidence type="ECO:0000256" key="2">
    <source>
        <dbReference type="ARBA" id="ARBA00023134"/>
    </source>
</evidence>
<dbReference type="InterPro" id="IPR035647">
    <property type="entry name" value="EFG_III/V"/>
</dbReference>
<dbReference type="CDD" id="cd03710">
    <property type="entry name" value="BipA_TypA_C"/>
    <property type="match status" value="1"/>
</dbReference>
<dbReference type="EMBL" id="JACJKH010000012">
    <property type="protein sequence ID" value="MBM6744306.1"/>
    <property type="molecule type" value="Genomic_DNA"/>
</dbReference>
<keyword evidence="3" id="KW-0690">Ribosome biogenesis</keyword>
<comment type="function">
    <text evidence="3">A 50S ribosomal subunit assembly protein with GTPase activity, required for 50S subunit assembly at low temperatures, may also play a role in translation. Binds GTP and analogs. Binds the 70S ribosome between the 30S and 50S subunits, in a similar position as ribosome-bound EF-G; it contacts a number of ribosomal proteins, both rRNAs and the A-site tRNA.</text>
</comment>
<protein>
    <recommendedName>
        <fullName evidence="3">Large ribosomal subunit assembly factor BipA</fullName>
        <ecNumber evidence="3">3.6.5.-</ecNumber>
    </recommendedName>
    <alternativeName>
        <fullName evidence="3">GTP-binding protein BipA</fullName>
    </alternativeName>
</protein>
<dbReference type="SMART" id="SM00838">
    <property type="entry name" value="EFG_C"/>
    <property type="match status" value="1"/>
</dbReference>
<dbReference type="PROSITE" id="PS51722">
    <property type="entry name" value="G_TR_2"/>
    <property type="match status" value="1"/>
</dbReference>
<name>A0ABS2EH53_9FIRM</name>
<dbReference type="InterPro" id="IPR009000">
    <property type="entry name" value="Transl_B-barrel_sf"/>
</dbReference>
<comment type="caution">
    <text evidence="5">The sequence shown here is derived from an EMBL/GenBank/DDBJ whole genome shotgun (WGS) entry which is preliminary data.</text>
</comment>
<dbReference type="Pfam" id="PF00009">
    <property type="entry name" value="GTP_EFTU"/>
    <property type="match status" value="1"/>
</dbReference>
<dbReference type="InterPro" id="IPR000640">
    <property type="entry name" value="EFG_V-like"/>
</dbReference>
<reference evidence="5 6" key="1">
    <citation type="journal article" date="2021" name="Sci. Rep.">
        <title>The distribution of antibiotic resistance genes in chicken gut microbiota commensals.</title>
        <authorList>
            <person name="Juricova H."/>
            <person name="Matiasovicova J."/>
            <person name="Kubasova T."/>
            <person name="Cejkova D."/>
            <person name="Rychlik I."/>
        </authorList>
    </citation>
    <scope>NUCLEOTIDE SEQUENCE [LARGE SCALE GENOMIC DNA]</scope>
    <source>
        <strain evidence="5 6">An770</strain>
    </source>
</reference>
<accession>A0ABS2EH53</accession>
<dbReference type="InterPro" id="IPR006298">
    <property type="entry name" value="BipA"/>
</dbReference>
<dbReference type="CDD" id="cd03691">
    <property type="entry name" value="BipA_TypA_II"/>
    <property type="match status" value="1"/>
</dbReference>
<dbReference type="Gene3D" id="2.40.30.10">
    <property type="entry name" value="Translation factors"/>
    <property type="match status" value="1"/>
</dbReference>
<dbReference type="CDD" id="cd16263">
    <property type="entry name" value="BipA_III"/>
    <property type="match status" value="1"/>
</dbReference>
<comment type="catalytic activity">
    <reaction evidence="3">
        <text>GTP + H2O = GDP + phosphate + H(+)</text>
        <dbReference type="Rhea" id="RHEA:19669"/>
        <dbReference type="ChEBI" id="CHEBI:15377"/>
        <dbReference type="ChEBI" id="CHEBI:15378"/>
        <dbReference type="ChEBI" id="CHEBI:37565"/>
        <dbReference type="ChEBI" id="CHEBI:43474"/>
        <dbReference type="ChEBI" id="CHEBI:58189"/>
    </reaction>
</comment>
<evidence type="ECO:0000313" key="6">
    <source>
        <dbReference type="Proteomes" id="UP000775686"/>
    </source>
</evidence>
<dbReference type="PANTHER" id="PTHR42908:SF8">
    <property type="entry name" value="TR-TYPE G DOMAIN-CONTAINING PROTEIN"/>
    <property type="match status" value="1"/>
</dbReference>
<evidence type="ECO:0000259" key="4">
    <source>
        <dbReference type="PROSITE" id="PS51722"/>
    </source>
</evidence>
<keyword evidence="3" id="KW-0378">Hydrolase</keyword>
<dbReference type="PANTHER" id="PTHR42908">
    <property type="entry name" value="TRANSLATION ELONGATION FACTOR-RELATED"/>
    <property type="match status" value="1"/>
</dbReference>
<dbReference type="HAMAP" id="MF_00849">
    <property type="entry name" value="BipA"/>
    <property type="match status" value="1"/>
</dbReference>
<dbReference type="RefSeq" id="WP_087167492.1">
    <property type="nucleotide sequence ID" value="NZ_JACJKH010000012.1"/>
</dbReference>
<evidence type="ECO:0000313" key="5">
    <source>
        <dbReference type="EMBL" id="MBM6744306.1"/>
    </source>
</evidence>
<comment type="subcellular location">
    <subcellularLocation>
        <location evidence="3">Cytoplasm</location>
    </subcellularLocation>
    <text evidence="3">Binds to ribosomes.</text>
</comment>
<dbReference type="SUPFAM" id="SSF54980">
    <property type="entry name" value="EF-G C-terminal domain-like"/>
    <property type="match status" value="2"/>
</dbReference>
<gene>
    <name evidence="5" type="primary">typA</name>
    <name evidence="3" type="synonym">bipA</name>
    <name evidence="5" type="ORF">H6A32_08295</name>
</gene>
<dbReference type="InterPro" id="IPR035651">
    <property type="entry name" value="BipA_V"/>
</dbReference>
<dbReference type="PROSITE" id="PS00301">
    <property type="entry name" value="G_TR_1"/>
    <property type="match status" value="1"/>
</dbReference>
<keyword evidence="3" id="KW-0694">RNA-binding</keyword>
<keyword evidence="3" id="KW-0963">Cytoplasm</keyword>
<dbReference type="InterPro" id="IPR047042">
    <property type="entry name" value="BipA_II"/>
</dbReference>
<sequence length="609" mass="68167">MKIKREDIRNIAIIAHVDHGKTTLVDELLKQSGVFRENQEVEERVMDSNDIERERGITILSKNTAVHYKNTKINIIDTPGHADFGGEVERVLKMVNGVVLVVDAFEGPMPQTKFVLKKALELKLPVIVCINKIDRPEARPDAVIDETLELFMDLDADDSQLDCPFVYASAKGGYAILELDDKPENMIPLFETILEYIPAPEGDPDAATQVLISTIDYNEYVGRIGVGKVDNGTIRVNQDVVVVNHHEPDKQKRVKISKLYEFDGLNKIEVKEAGIGSIVAISGIADISIGDTICSPEHPDPIPFQKISEPTISMQFKVNDSPFAGQEGKFVTSRHLRDRLFRELNTDVSLRVEDTDDMDSFKVSGRGELHLSVLIENMRREGYEFAVSKAEVLYKEDENGKLLEPMELVYIDVPDEFTGTVIDKLSQRKGELRNMGMSNGAYTRLEFSIPSRGLIGYRGDFLTDTKGNGIMNTAFDGYAPYKGEIQYRKNGSLIAFETGEALTYGLFNAQERGTLFITPGERVYAGMVVGQNAKTDDIEINVCRAKHLTNTRASGSDDALKLSPPRILSLEEALDFIDTDELLEVTPKSLRIRKKILDSRMRRRDSAKK</sequence>
<feature type="domain" description="Tr-type G" evidence="4">
    <location>
        <begin position="6"/>
        <end position="201"/>
    </location>
</feature>
<dbReference type="Gene3D" id="3.30.70.870">
    <property type="entry name" value="Elongation Factor G (Translational Gtpase), domain 3"/>
    <property type="match status" value="1"/>
</dbReference>
<dbReference type="Gene3D" id="2.40.50.250">
    <property type="entry name" value="bipa protein"/>
    <property type="match status" value="1"/>
</dbReference>
<dbReference type="Gene3D" id="3.30.70.240">
    <property type="match status" value="1"/>
</dbReference>
<dbReference type="CDD" id="cd01891">
    <property type="entry name" value="TypA_BipA"/>
    <property type="match status" value="1"/>
</dbReference>
<dbReference type="PRINTS" id="PR00315">
    <property type="entry name" value="ELONGATNFCT"/>
</dbReference>
<comment type="subunit">
    <text evidence="3">Monomer.</text>
</comment>
<dbReference type="InterPro" id="IPR042116">
    <property type="entry name" value="TypA/BipA_C"/>
</dbReference>
<dbReference type="InterPro" id="IPR005225">
    <property type="entry name" value="Small_GTP-bd"/>
</dbReference>
<proteinExistence type="inferred from homology"/>
<dbReference type="InterPro" id="IPR047043">
    <property type="entry name" value="BipA_III"/>
</dbReference>
<organism evidence="5 6">
    <name type="scientific">Drancourtella massiliensis</name>
    <dbReference type="NCBI Taxonomy" id="1632013"/>
    <lineage>
        <taxon>Bacteria</taxon>
        <taxon>Bacillati</taxon>
        <taxon>Bacillota</taxon>
        <taxon>Clostridia</taxon>
        <taxon>Eubacteriales</taxon>
        <taxon>Oscillospiraceae</taxon>
        <taxon>Drancourtella</taxon>
    </lineage>
</organism>